<keyword evidence="4" id="KW-0472">Membrane</keyword>
<dbReference type="EMBL" id="UOEC01000057">
    <property type="protein sequence ID" value="VAV89078.1"/>
    <property type="molecule type" value="Genomic_DNA"/>
</dbReference>
<protein>
    <submittedName>
        <fullName evidence="8">Flagellar L-ring protein FlgH</fullName>
    </submittedName>
</protein>
<evidence type="ECO:0000313" key="8">
    <source>
        <dbReference type="EMBL" id="VAV89078.1"/>
    </source>
</evidence>
<feature type="compositionally biased region" description="Low complexity" evidence="7">
    <location>
        <begin position="115"/>
        <end position="128"/>
    </location>
</feature>
<dbReference type="PROSITE" id="PS51257">
    <property type="entry name" value="PROKAR_LIPOPROTEIN"/>
    <property type="match status" value="1"/>
</dbReference>
<dbReference type="GO" id="GO:0009427">
    <property type="term" value="C:bacterial-type flagellum basal body, distal rod, L ring"/>
    <property type="evidence" value="ECO:0007669"/>
    <property type="project" value="InterPro"/>
</dbReference>
<evidence type="ECO:0000256" key="7">
    <source>
        <dbReference type="SAM" id="MobiDB-lite"/>
    </source>
</evidence>
<organism evidence="8">
    <name type="scientific">hydrothermal vent metagenome</name>
    <dbReference type="NCBI Taxonomy" id="652676"/>
    <lineage>
        <taxon>unclassified sequences</taxon>
        <taxon>metagenomes</taxon>
        <taxon>ecological metagenomes</taxon>
    </lineage>
</organism>
<feature type="region of interest" description="Disordered" evidence="7">
    <location>
        <begin position="94"/>
        <end position="136"/>
    </location>
</feature>
<keyword evidence="6" id="KW-0998">Cell outer membrane</keyword>
<dbReference type="Pfam" id="PF02107">
    <property type="entry name" value="FlgH"/>
    <property type="match status" value="1"/>
</dbReference>
<keyword evidence="3" id="KW-0732">Signal</keyword>
<evidence type="ECO:0000256" key="2">
    <source>
        <dbReference type="ARBA" id="ARBA00004442"/>
    </source>
</evidence>
<keyword evidence="5" id="KW-0975">Bacterial flagellum</keyword>
<evidence type="ECO:0000256" key="5">
    <source>
        <dbReference type="ARBA" id="ARBA00023143"/>
    </source>
</evidence>
<comment type="subcellular location">
    <subcellularLocation>
        <location evidence="1">Bacterial flagellum</location>
    </subcellularLocation>
    <subcellularLocation>
        <location evidence="2">Cell outer membrane</location>
    </subcellularLocation>
</comment>
<gene>
    <name evidence="8" type="ORF">MNBD_ALPHA08-1563</name>
</gene>
<keyword evidence="8" id="KW-0969">Cilium</keyword>
<dbReference type="AlphaFoldDB" id="A0A3B0RLG6"/>
<proteinExistence type="inferred from homology"/>
<evidence type="ECO:0000256" key="4">
    <source>
        <dbReference type="ARBA" id="ARBA00023136"/>
    </source>
</evidence>
<reference evidence="8" key="1">
    <citation type="submission" date="2018-06" db="EMBL/GenBank/DDBJ databases">
        <authorList>
            <person name="Zhirakovskaya E."/>
        </authorList>
    </citation>
    <scope>NUCLEOTIDE SEQUENCE</scope>
</reference>
<dbReference type="HAMAP" id="MF_00415">
    <property type="entry name" value="FlgH"/>
    <property type="match status" value="1"/>
</dbReference>
<accession>A0A3B0RLG6</accession>
<dbReference type="InterPro" id="IPR000527">
    <property type="entry name" value="Flag_Lring"/>
</dbReference>
<dbReference type="GO" id="GO:0071973">
    <property type="term" value="P:bacterial-type flagellum-dependent cell motility"/>
    <property type="evidence" value="ECO:0007669"/>
    <property type="project" value="InterPro"/>
</dbReference>
<sequence>MRSIGVMLACLVVSACAMRVDEIGRAPTLAPVGAGMRMPVQSNAILAPAKPPVVPANYSLWPGNKESIFNDQRAKSAGDVLTVKIEINDQATLNNKSKRSRESDTESQFGMDFFSSTTPPGTSYSTSGKGSGNIGSTSGFNGSGAITRAEKINLSVAAVITQVLPNGNYLISGTQEVRVNFELRVLSIVGIVRPEDVSQDNSVSYEKIAEARISYGGRGRLTEVQQPGFGQQIWDAINPF</sequence>
<keyword evidence="8" id="KW-0282">Flagellum</keyword>
<dbReference type="PRINTS" id="PR01008">
    <property type="entry name" value="FLGLRINGFLGH"/>
</dbReference>
<dbReference type="PANTHER" id="PTHR34933">
    <property type="entry name" value="FLAGELLAR L-RING PROTEIN"/>
    <property type="match status" value="1"/>
</dbReference>
<dbReference type="NCBIfam" id="NF001305">
    <property type="entry name" value="PRK00249.1-5"/>
    <property type="match status" value="1"/>
</dbReference>
<evidence type="ECO:0000256" key="1">
    <source>
        <dbReference type="ARBA" id="ARBA00004365"/>
    </source>
</evidence>
<evidence type="ECO:0000256" key="6">
    <source>
        <dbReference type="ARBA" id="ARBA00023237"/>
    </source>
</evidence>
<dbReference type="GO" id="GO:0009279">
    <property type="term" value="C:cell outer membrane"/>
    <property type="evidence" value="ECO:0007669"/>
    <property type="project" value="UniProtKB-SubCell"/>
</dbReference>
<evidence type="ECO:0000256" key="3">
    <source>
        <dbReference type="ARBA" id="ARBA00022729"/>
    </source>
</evidence>
<dbReference type="PANTHER" id="PTHR34933:SF1">
    <property type="entry name" value="FLAGELLAR L-RING PROTEIN"/>
    <property type="match status" value="1"/>
</dbReference>
<dbReference type="GO" id="GO:0003774">
    <property type="term" value="F:cytoskeletal motor activity"/>
    <property type="evidence" value="ECO:0007669"/>
    <property type="project" value="InterPro"/>
</dbReference>
<keyword evidence="8" id="KW-0966">Cell projection</keyword>
<name>A0A3B0RLG6_9ZZZZ</name>